<comment type="caution">
    <text evidence="4">The sequence shown here is derived from an EMBL/GenBank/DDBJ whole genome shotgun (WGS) entry which is preliminary data.</text>
</comment>
<evidence type="ECO:0000313" key="4">
    <source>
        <dbReference type="EMBL" id="KAL2850309.1"/>
    </source>
</evidence>
<dbReference type="SUPFAM" id="SSF52540">
    <property type="entry name" value="P-loop containing nucleoside triphosphate hydrolases"/>
    <property type="match status" value="1"/>
</dbReference>
<organism evidence="4 5">
    <name type="scientific">Aspergillus pseudoustus</name>
    <dbReference type="NCBI Taxonomy" id="1810923"/>
    <lineage>
        <taxon>Eukaryota</taxon>
        <taxon>Fungi</taxon>
        <taxon>Dikarya</taxon>
        <taxon>Ascomycota</taxon>
        <taxon>Pezizomycotina</taxon>
        <taxon>Eurotiomycetes</taxon>
        <taxon>Eurotiomycetidae</taxon>
        <taxon>Eurotiales</taxon>
        <taxon>Aspergillaceae</taxon>
        <taxon>Aspergillus</taxon>
        <taxon>Aspergillus subgen. Nidulantes</taxon>
    </lineage>
</organism>
<name>A0ABR4KDF9_9EURO</name>
<feature type="domain" description="NACHT-NTPase and P-loop NTPases N-terminal" evidence="2">
    <location>
        <begin position="12"/>
        <end position="130"/>
    </location>
</feature>
<evidence type="ECO:0000259" key="3">
    <source>
        <dbReference type="Pfam" id="PF24883"/>
    </source>
</evidence>
<dbReference type="InterPro" id="IPR031352">
    <property type="entry name" value="SesA"/>
</dbReference>
<evidence type="ECO:0000256" key="1">
    <source>
        <dbReference type="ARBA" id="ARBA00022737"/>
    </source>
</evidence>
<dbReference type="InterPro" id="IPR027417">
    <property type="entry name" value="P-loop_NTPase"/>
</dbReference>
<dbReference type="PANTHER" id="PTHR10039:SF5">
    <property type="entry name" value="NACHT DOMAIN-CONTAINING PROTEIN"/>
    <property type="match status" value="1"/>
</dbReference>
<accession>A0ABR4KDF9</accession>
<evidence type="ECO:0008006" key="6">
    <source>
        <dbReference type="Google" id="ProtNLM"/>
    </source>
</evidence>
<dbReference type="InterPro" id="IPR056884">
    <property type="entry name" value="NPHP3-like_N"/>
</dbReference>
<keyword evidence="1" id="KW-0677">Repeat</keyword>
<reference evidence="4 5" key="1">
    <citation type="submission" date="2024-07" db="EMBL/GenBank/DDBJ databases">
        <title>Section-level genome sequencing and comparative genomics of Aspergillus sections Usti and Cavernicolus.</title>
        <authorList>
            <consortium name="Lawrence Berkeley National Laboratory"/>
            <person name="Nybo J.L."/>
            <person name="Vesth T.C."/>
            <person name="Theobald S."/>
            <person name="Frisvad J.C."/>
            <person name="Larsen T.O."/>
            <person name="Kjaerboelling I."/>
            <person name="Rothschild-Mancinelli K."/>
            <person name="Lyhne E.K."/>
            <person name="Kogle M.E."/>
            <person name="Barry K."/>
            <person name="Clum A."/>
            <person name="Na H."/>
            <person name="Ledsgaard L."/>
            <person name="Lin J."/>
            <person name="Lipzen A."/>
            <person name="Kuo A."/>
            <person name="Riley R."/>
            <person name="Mondo S."/>
            <person name="Labutti K."/>
            <person name="Haridas S."/>
            <person name="Pangalinan J."/>
            <person name="Salamov A.A."/>
            <person name="Simmons B.A."/>
            <person name="Magnuson J.K."/>
            <person name="Chen J."/>
            <person name="Drula E."/>
            <person name="Henrissat B."/>
            <person name="Wiebenga A."/>
            <person name="Lubbers R.J."/>
            <person name="Gomes A.C."/>
            <person name="Makela M.R."/>
            <person name="Stajich J."/>
            <person name="Grigoriev I.V."/>
            <person name="Mortensen U.H."/>
            <person name="De Vries R.P."/>
            <person name="Baker S.E."/>
            <person name="Andersen M.R."/>
        </authorList>
    </citation>
    <scope>NUCLEOTIDE SEQUENCE [LARGE SCALE GENOMIC DNA]</scope>
    <source>
        <strain evidence="4 5">CBS 123904</strain>
    </source>
</reference>
<evidence type="ECO:0000313" key="5">
    <source>
        <dbReference type="Proteomes" id="UP001610446"/>
    </source>
</evidence>
<proteinExistence type="predicted"/>
<dbReference type="PANTHER" id="PTHR10039">
    <property type="entry name" value="AMELOGENIN"/>
    <property type="match status" value="1"/>
</dbReference>
<dbReference type="Pfam" id="PF24883">
    <property type="entry name" value="NPHP3_N"/>
    <property type="match status" value="1"/>
</dbReference>
<protein>
    <recommendedName>
        <fullName evidence="6">Fungal N-terminal domain-containing protein</fullName>
    </recommendedName>
</protein>
<gene>
    <name evidence="4" type="ORF">BJY01DRAFT_245481</name>
</gene>
<keyword evidence="5" id="KW-1185">Reference proteome</keyword>
<dbReference type="Pfam" id="PF17107">
    <property type="entry name" value="SesA"/>
    <property type="match status" value="1"/>
</dbReference>
<dbReference type="EMBL" id="JBFXLU010000037">
    <property type="protein sequence ID" value="KAL2850309.1"/>
    <property type="molecule type" value="Genomic_DNA"/>
</dbReference>
<dbReference type="Proteomes" id="UP001610446">
    <property type="component" value="Unassembled WGS sequence"/>
</dbReference>
<evidence type="ECO:0000259" key="2">
    <source>
        <dbReference type="Pfam" id="PF17107"/>
    </source>
</evidence>
<feature type="domain" description="Nephrocystin 3-like N-terminal" evidence="3">
    <location>
        <begin position="281"/>
        <end position="327"/>
    </location>
</feature>
<sequence length="335" mass="37305">MEALAAFSLAGTIIQVVDFSSKVLTTTHELYKATGNVTIFQQCELVTTDLYKISKHLQNCKAQSISNSYVYDVSLQALLTECSDLASKLLARFEKLRVRGKKTKYKTFSQALKSVFSESDIQSIMRQLAEMRAAIQTHLIVDLRAQLDTLISTGINNSNIDQTTRELIVALSSHQDKMETQGVAISQLLGKVDLIAQDQAITLVALAKIDKAKATASTKTIQQSSFLDNIAGFKSERGAYQRVADSGQDLQSQVTSQLIGDLSFPAIEYREDAIIEAHRETFRWIFSDQFPPARSFVNWLRRGGGVYWINGKAGSGKSTLMKYIFQQPDFHSLLK</sequence>